<name>A0A084G0U7_PSEDA</name>
<dbReference type="InterPro" id="IPR037045">
    <property type="entry name" value="S8pro/Inhibitor_I9_sf"/>
</dbReference>
<dbReference type="InterPro" id="IPR052471">
    <property type="entry name" value="PBI_I9"/>
</dbReference>
<evidence type="ECO:0008006" key="5">
    <source>
        <dbReference type="Google" id="ProtNLM"/>
    </source>
</evidence>
<accession>A0A084G0U7</accession>
<dbReference type="OrthoDB" id="3888684at2759"/>
<dbReference type="KEGG" id="sapo:SAPIO_CDS7861"/>
<comment type="similarity">
    <text evidence="1">Belongs to the protease inhibitor I9 family.</text>
</comment>
<dbReference type="RefSeq" id="XP_016640758.1">
    <property type="nucleotide sequence ID" value="XM_016789641.1"/>
</dbReference>
<gene>
    <name evidence="3" type="ORF">SAPIO_CDS7861</name>
</gene>
<dbReference type="GeneID" id="27726933"/>
<comment type="caution">
    <text evidence="3">The sequence shown here is derived from an EMBL/GenBank/DDBJ whole genome shotgun (WGS) entry which is preliminary data.</text>
</comment>
<protein>
    <recommendedName>
        <fullName evidence="5">Inhibitor I9 domain-containing protein</fullName>
    </recommendedName>
</protein>
<keyword evidence="4" id="KW-1185">Reference proteome</keyword>
<dbReference type="AlphaFoldDB" id="A0A084G0U7"/>
<evidence type="ECO:0000256" key="1">
    <source>
        <dbReference type="ARBA" id="ARBA00038069"/>
    </source>
</evidence>
<reference evidence="3 4" key="1">
    <citation type="journal article" date="2014" name="Genome Announc.">
        <title>Draft genome sequence of the pathogenic fungus Scedosporium apiospermum.</title>
        <authorList>
            <person name="Vandeputte P."/>
            <person name="Ghamrawi S."/>
            <person name="Rechenmann M."/>
            <person name="Iltis A."/>
            <person name="Giraud S."/>
            <person name="Fleury M."/>
            <person name="Thornton C."/>
            <person name="Delhaes L."/>
            <person name="Meyer W."/>
            <person name="Papon N."/>
            <person name="Bouchara J.P."/>
        </authorList>
    </citation>
    <scope>NUCLEOTIDE SEQUENCE [LARGE SCALE GENOMIC DNA]</scope>
    <source>
        <strain evidence="3 4">IHEM 14462</strain>
    </source>
</reference>
<proteinExistence type="inferred from homology"/>
<dbReference type="EMBL" id="JOWA01000111">
    <property type="protein sequence ID" value="KEZ40959.1"/>
    <property type="molecule type" value="Genomic_DNA"/>
</dbReference>
<dbReference type="GO" id="GO:0004866">
    <property type="term" value="F:endopeptidase inhibitor activity"/>
    <property type="evidence" value="ECO:0007669"/>
    <property type="project" value="TreeGrafter"/>
</dbReference>
<dbReference type="PANTHER" id="PTHR28288:SF1">
    <property type="entry name" value="INHIBITOR I9 DOMAIN-CONTAINING PROTEIN"/>
    <property type="match status" value="1"/>
</dbReference>
<feature type="signal peptide" evidence="2">
    <location>
        <begin position="1"/>
        <end position="19"/>
    </location>
</feature>
<evidence type="ECO:0000256" key="2">
    <source>
        <dbReference type="SAM" id="SignalP"/>
    </source>
</evidence>
<feature type="chain" id="PRO_5001775212" description="Inhibitor I9 domain-containing protein" evidence="2">
    <location>
        <begin position="20"/>
        <end position="97"/>
    </location>
</feature>
<dbReference type="OMA" id="SAIVWFE"/>
<evidence type="ECO:0000313" key="4">
    <source>
        <dbReference type="Proteomes" id="UP000028545"/>
    </source>
</evidence>
<sequence length="97" mass="10475">MRPLTILAGALALVPGALSVGVEKSVLVTYNRDTPSVNSLIDQAKDAIYKAGGKITHEFKFINGFHAIVSSDVVDTIQKWGGNYITIEEDQKVTITN</sequence>
<dbReference type="Gene3D" id="3.30.70.80">
    <property type="entry name" value="Peptidase S8 propeptide/proteinase inhibitor I9"/>
    <property type="match status" value="1"/>
</dbReference>
<dbReference type="PANTHER" id="PTHR28288">
    <property type="entry name" value="PROTEASE B INHIBITOR 2"/>
    <property type="match status" value="1"/>
</dbReference>
<organism evidence="3 4">
    <name type="scientific">Pseudallescheria apiosperma</name>
    <name type="common">Scedosporium apiospermum</name>
    <dbReference type="NCBI Taxonomy" id="563466"/>
    <lineage>
        <taxon>Eukaryota</taxon>
        <taxon>Fungi</taxon>
        <taxon>Dikarya</taxon>
        <taxon>Ascomycota</taxon>
        <taxon>Pezizomycotina</taxon>
        <taxon>Sordariomycetes</taxon>
        <taxon>Hypocreomycetidae</taxon>
        <taxon>Microascales</taxon>
        <taxon>Microascaceae</taxon>
        <taxon>Scedosporium</taxon>
    </lineage>
</organism>
<dbReference type="VEuPathDB" id="FungiDB:SAPIO_CDS7861"/>
<dbReference type="GO" id="GO:0042144">
    <property type="term" value="P:vacuole fusion, non-autophagic"/>
    <property type="evidence" value="ECO:0007669"/>
    <property type="project" value="TreeGrafter"/>
</dbReference>
<keyword evidence="2" id="KW-0732">Signal</keyword>
<dbReference type="MEROPS" id="I09.003"/>
<dbReference type="Proteomes" id="UP000028545">
    <property type="component" value="Unassembled WGS sequence"/>
</dbReference>
<evidence type="ECO:0000313" key="3">
    <source>
        <dbReference type="EMBL" id="KEZ40959.1"/>
    </source>
</evidence>
<dbReference type="SUPFAM" id="SSF54897">
    <property type="entry name" value="Protease propeptides/inhibitors"/>
    <property type="match status" value="1"/>
</dbReference>
<dbReference type="HOGENOM" id="CLU_156026_0_0_1"/>